<dbReference type="Proteomes" id="UP000271098">
    <property type="component" value="Unassembled WGS sequence"/>
</dbReference>
<proteinExistence type="inferred from homology"/>
<evidence type="ECO:0000313" key="3">
    <source>
        <dbReference type="EMBL" id="VDN18687.1"/>
    </source>
</evidence>
<keyword evidence="2" id="KW-0698">rRNA processing</keyword>
<keyword evidence="2" id="KW-0808">Transferase</keyword>
<keyword evidence="4" id="KW-1185">Reference proteome</keyword>
<sequence>MSGLSKVWSYNPVSSIIHWLRSLAWSGLVIADMGCGDAKISKAMSSLATVHSFDLVPLESGSVDIVVFCLSLMGTDLHEYFREANRLLKNGCVFKSSLCFNKFYTGQEILYIHFFSSR</sequence>
<evidence type="ECO:0000256" key="2">
    <source>
        <dbReference type="RuleBase" id="RU365074"/>
    </source>
</evidence>
<comment type="similarity">
    <text evidence="2">Belongs to the methyltransferase superfamily. RRP8 family.</text>
</comment>
<dbReference type="GO" id="GO:0005730">
    <property type="term" value="C:nucleolus"/>
    <property type="evidence" value="ECO:0007669"/>
    <property type="project" value="UniProtKB-SubCell"/>
</dbReference>
<dbReference type="AlphaFoldDB" id="A0A183DRM9"/>
<dbReference type="InterPro" id="IPR007823">
    <property type="entry name" value="RRP8"/>
</dbReference>
<evidence type="ECO:0000313" key="5">
    <source>
        <dbReference type="WBParaSite" id="GPUH_0001138301-mRNA-1"/>
    </source>
</evidence>
<comment type="subcellular location">
    <subcellularLocation>
        <location evidence="2">Nucleus</location>
        <location evidence="2">Nucleolus</location>
    </subcellularLocation>
</comment>
<dbReference type="EMBL" id="UYRT01078512">
    <property type="protein sequence ID" value="VDN18687.1"/>
    <property type="molecule type" value="Genomic_DNA"/>
</dbReference>
<dbReference type="Gene3D" id="3.40.50.150">
    <property type="entry name" value="Vaccinia Virus protein VP39"/>
    <property type="match status" value="1"/>
</dbReference>
<dbReference type="PANTHER" id="PTHR12787:SF0">
    <property type="entry name" value="RIBOSOMAL RNA-PROCESSING PROTEIN 8"/>
    <property type="match status" value="1"/>
</dbReference>
<reference evidence="3 4" key="2">
    <citation type="submission" date="2018-11" db="EMBL/GenBank/DDBJ databases">
        <authorList>
            <consortium name="Pathogen Informatics"/>
        </authorList>
    </citation>
    <scope>NUCLEOTIDE SEQUENCE [LARGE SCALE GENOMIC DNA]</scope>
</reference>
<dbReference type="OrthoDB" id="10258825at2759"/>
<dbReference type="EC" id="2.1.1.-" evidence="2"/>
<dbReference type="InterPro" id="IPR029063">
    <property type="entry name" value="SAM-dependent_MTases_sf"/>
</dbReference>
<organism evidence="5">
    <name type="scientific">Gongylonema pulchrum</name>
    <dbReference type="NCBI Taxonomy" id="637853"/>
    <lineage>
        <taxon>Eukaryota</taxon>
        <taxon>Metazoa</taxon>
        <taxon>Ecdysozoa</taxon>
        <taxon>Nematoda</taxon>
        <taxon>Chromadorea</taxon>
        <taxon>Rhabditida</taxon>
        <taxon>Spirurina</taxon>
        <taxon>Spiruromorpha</taxon>
        <taxon>Spiruroidea</taxon>
        <taxon>Gongylonematidae</taxon>
        <taxon>Gongylonema</taxon>
    </lineage>
</organism>
<dbReference type="Pfam" id="PF05148">
    <property type="entry name" value="Methyltransf_8"/>
    <property type="match status" value="1"/>
</dbReference>
<dbReference type="PANTHER" id="PTHR12787">
    <property type="entry name" value="RIBOSOMAL RNA-PROCESSING PROTEIN 8"/>
    <property type="match status" value="1"/>
</dbReference>
<protein>
    <recommendedName>
        <fullName evidence="1 2">Ribosomal RNA-processing protein 8</fullName>
        <ecNumber evidence="2">2.1.1.-</ecNumber>
    </recommendedName>
</protein>
<keyword evidence="2" id="KW-0489">Methyltransferase</keyword>
<gene>
    <name evidence="3" type="ORF">GPUH_LOCUS11370</name>
</gene>
<name>A0A183DRM9_9BILA</name>
<dbReference type="SUPFAM" id="SSF53335">
    <property type="entry name" value="S-adenosyl-L-methionine-dependent methyltransferases"/>
    <property type="match status" value="1"/>
</dbReference>
<dbReference type="WBParaSite" id="GPUH_0001138301-mRNA-1">
    <property type="protein sequence ID" value="GPUH_0001138301-mRNA-1"/>
    <property type="gene ID" value="GPUH_0001138301"/>
</dbReference>
<evidence type="ECO:0000256" key="1">
    <source>
        <dbReference type="ARBA" id="ARBA00020203"/>
    </source>
</evidence>
<evidence type="ECO:0000313" key="4">
    <source>
        <dbReference type="Proteomes" id="UP000271098"/>
    </source>
</evidence>
<keyword evidence="2" id="KW-0949">S-adenosyl-L-methionine</keyword>
<keyword evidence="2" id="KW-0539">Nucleus</keyword>
<reference evidence="5" key="1">
    <citation type="submission" date="2016-06" db="UniProtKB">
        <authorList>
            <consortium name="WormBaseParasite"/>
        </authorList>
    </citation>
    <scope>IDENTIFICATION</scope>
</reference>
<dbReference type="GO" id="GO:0008168">
    <property type="term" value="F:methyltransferase activity"/>
    <property type="evidence" value="ECO:0007669"/>
    <property type="project" value="UniProtKB-KW"/>
</dbReference>
<accession>A0A183DRM9</accession>
<dbReference type="GO" id="GO:0006364">
    <property type="term" value="P:rRNA processing"/>
    <property type="evidence" value="ECO:0007669"/>
    <property type="project" value="UniProtKB-UniRule"/>
</dbReference>
<comment type="function">
    <text evidence="2">Probable methyltransferase required to silence rDNA.</text>
</comment>
<dbReference type="GO" id="GO:0032259">
    <property type="term" value="P:methylation"/>
    <property type="evidence" value="ECO:0007669"/>
    <property type="project" value="UniProtKB-KW"/>
</dbReference>